<dbReference type="InterPro" id="IPR044626">
    <property type="entry name" value="AOR-like"/>
</dbReference>
<evidence type="ECO:0000256" key="1">
    <source>
        <dbReference type="ARBA" id="ARBA00010371"/>
    </source>
</evidence>
<dbReference type="SUPFAM" id="SSF50129">
    <property type="entry name" value="GroES-like"/>
    <property type="match status" value="1"/>
</dbReference>
<dbReference type="AlphaFoldDB" id="A0AAV1E4A8"/>
<dbReference type="InterPro" id="IPR036291">
    <property type="entry name" value="NAD(P)-bd_dom_sf"/>
</dbReference>
<dbReference type="GO" id="GO:0016628">
    <property type="term" value="F:oxidoreductase activity, acting on the CH-CH group of donors, NAD or NADP as acceptor"/>
    <property type="evidence" value="ECO:0007669"/>
    <property type="project" value="InterPro"/>
</dbReference>
<comment type="similarity">
    <text evidence="1">Belongs to the zinc-containing alcohol dehydrogenase family. Quinone oxidoreductase subfamily.</text>
</comment>
<dbReference type="SUPFAM" id="SSF51735">
    <property type="entry name" value="NAD(P)-binding Rossmann-fold domains"/>
    <property type="match status" value="1"/>
</dbReference>
<dbReference type="Pfam" id="PF13602">
    <property type="entry name" value="ADH_zinc_N_2"/>
    <property type="match status" value="1"/>
</dbReference>
<protein>
    <submittedName>
        <fullName evidence="4">OLC1v1015772C1</fullName>
    </submittedName>
</protein>
<evidence type="ECO:0000259" key="3">
    <source>
        <dbReference type="SMART" id="SM00829"/>
    </source>
</evidence>
<feature type="domain" description="Enoyl reductase (ER)" evidence="3">
    <location>
        <begin position="53"/>
        <end position="342"/>
    </location>
</feature>
<accession>A0AAV1E4A8</accession>
<dbReference type="InterPro" id="IPR011032">
    <property type="entry name" value="GroES-like_sf"/>
</dbReference>
<dbReference type="PANTHER" id="PTHR44573:SF3">
    <property type="entry name" value="CYTOSOLIC ALKENAL_ONE OXIDOREDUCTASE"/>
    <property type="match status" value="1"/>
</dbReference>
<keyword evidence="5" id="KW-1185">Reference proteome</keyword>
<gene>
    <name evidence="4" type="ORF">OLC1_LOCUS21562</name>
</gene>
<dbReference type="InterPro" id="IPR020843">
    <property type="entry name" value="ER"/>
</dbReference>
<dbReference type="PANTHER" id="PTHR44573">
    <property type="entry name" value="NADPH-DEPENDENT ALKENAL/ONE OXIDOREDUCTASE, CHLOROPLASTIC"/>
    <property type="match status" value="1"/>
</dbReference>
<dbReference type="SMART" id="SM00829">
    <property type="entry name" value="PKS_ER"/>
    <property type="match status" value="1"/>
</dbReference>
<dbReference type="Gene3D" id="3.90.180.10">
    <property type="entry name" value="Medium-chain alcohol dehydrogenases, catalytic domain"/>
    <property type="match status" value="1"/>
</dbReference>
<dbReference type="CDD" id="cd05289">
    <property type="entry name" value="MDR_like_2"/>
    <property type="match status" value="1"/>
</dbReference>
<proteinExistence type="inferred from homology"/>
<evidence type="ECO:0000256" key="2">
    <source>
        <dbReference type="ARBA" id="ARBA00023002"/>
    </source>
</evidence>
<dbReference type="InterPro" id="IPR013154">
    <property type="entry name" value="ADH-like_N"/>
</dbReference>
<organism evidence="4 5">
    <name type="scientific">Oldenlandia corymbosa var. corymbosa</name>
    <dbReference type="NCBI Taxonomy" id="529605"/>
    <lineage>
        <taxon>Eukaryota</taxon>
        <taxon>Viridiplantae</taxon>
        <taxon>Streptophyta</taxon>
        <taxon>Embryophyta</taxon>
        <taxon>Tracheophyta</taxon>
        <taxon>Spermatophyta</taxon>
        <taxon>Magnoliopsida</taxon>
        <taxon>eudicotyledons</taxon>
        <taxon>Gunneridae</taxon>
        <taxon>Pentapetalae</taxon>
        <taxon>asterids</taxon>
        <taxon>lamiids</taxon>
        <taxon>Gentianales</taxon>
        <taxon>Rubiaceae</taxon>
        <taxon>Rubioideae</taxon>
        <taxon>Spermacoceae</taxon>
        <taxon>Hedyotis-Oldenlandia complex</taxon>
        <taxon>Oldenlandia</taxon>
    </lineage>
</organism>
<keyword evidence="2" id="KW-0560">Oxidoreductase</keyword>
<dbReference type="Gene3D" id="3.40.50.720">
    <property type="entry name" value="NAD(P)-binding Rossmann-like Domain"/>
    <property type="match status" value="1"/>
</dbReference>
<sequence length="348" mass="37514">MLIDALIKYIKKKWKVCSISSSEVNWGSISAMASSAIIPAKMKAWSYNQHGKAEDVLKFESEVEVPNVKDDQVLIHVQAAALNPIDTLRMQGIFKDTDSALPIIPGYDVAGVVVKVGSSVRKFKVGDEVYGDINEIASIQPTRFGSLAEFTGVDEKVLALKPRNLSFVEAASLPLAVETAYQGLESIGFSAGRSLLVLGGADGVGTLVIQVAKIIFGASKVVATCSSGKAELLKRLGADATIDYHNENLVQYPEKFDAVFVAAGASGEAEKLIKEDGKVVSIIGPDRFRMTSTGIILKKLSSYFEEGKLKPILDPKSPFPFSQAVEAFTYLASRRATGKIVVYVFSIR</sequence>
<evidence type="ECO:0000313" key="5">
    <source>
        <dbReference type="Proteomes" id="UP001161247"/>
    </source>
</evidence>
<evidence type="ECO:0000313" key="4">
    <source>
        <dbReference type="EMBL" id="CAI9114945.1"/>
    </source>
</evidence>
<dbReference type="EMBL" id="OX459125">
    <property type="protein sequence ID" value="CAI9114945.1"/>
    <property type="molecule type" value="Genomic_DNA"/>
</dbReference>
<name>A0AAV1E4A8_OLDCO</name>
<dbReference type="Proteomes" id="UP001161247">
    <property type="component" value="Chromosome 8"/>
</dbReference>
<reference evidence="4" key="1">
    <citation type="submission" date="2023-03" db="EMBL/GenBank/DDBJ databases">
        <authorList>
            <person name="Julca I."/>
        </authorList>
    </citation>
    <scope>NUCLEOTIDE SEQUENCE</scope>
</reference>
<dbReference type="Pfam" id="PF08240">
    <property type="entry name" value="ADH_N"/>
    <property type="match status" value="1"/>
</dbReference>